<evidence type="ECO:0000313" key="2">
    <source>
        <dbReference type="Proteomes" id="UP001283361"/>
    </source>
</evidence>
<keyword evidence="2" id="KW-1185">Reference proteome</keyword>
<dbReference type="EMBL" id="JAWDGP010004054">
    <property type="protein sequence ID" value="KAK3768475.1"/>
    <property type="molecule type" value="Genomic_DNA"/>
</dbReference>
<sequence>MHTVFHLSSSRICVNTEEIFTRVFVVVKLLTLATFSYTAYNHRFLLPVDTLLFWTRENTEREQDTTFSEVDAGVTGDHSIISFTCMLRRTLSRPGVSGTWLQSYRATELLMVQQTQPRSFVVHCEGVNPV</sequence>
<evidence type="ECO:0000313" key="1">
    <source>
        <dbReference type="EMBL" id="KAK3768475.1"/>
    </source>
</evidence>
<gene>
    <name evidence="1" type="ORF">RRG08_060837</name>
</gene>
<accession>A0AAE0ZFZ8</accession>
<dbReference type="AlphaFoldDB" id="A0AAE0ZFZ8"/>
<dbReference type="Proteomes" id="UP001283361">
    <property type="component" value="Unassembled WGS sequence"/>
</dbReference>
<proteinExistence type="predicted"/>
<reference evidence="1" key="1">
    <citation type="journal article" date="2023" name="G3 (Bethesda)">
        <title>A reference genome for the long-term kleptoplast-retaining sea slug Elysia crispata morphotype clarki.</title>
        <authorList>
            <person name="Eastman K.E."/>
            <person name="Pendleton A.L."/>
            <person name="Shaikh M.A."/>
            <person name="Suttiyut T."/>
            <person name="Ogas R."/>
            <person name="Tomko P."/>
            <person name="Gavelis G."/>
            <person name="Widhalm J.R."/>
            <person name="Wisecaver J.H."/>
        </authorList>
    </citation>
    <scope>NUCLEOTIDE SEQUENCE</scope>
    <source>
        <strain evidence="1">ECLA1</strain>
    </source>
</reference>
<protein>
    <submittedName>
        <fullName evidence="1">Uncharacterized protein</fullName>
    </submittedName>
</protein>
<comment type="caution">
    <text evidence="1">The sequence shown here is derived from an EMBL/GenBank/DDBJ whole genome shotgun (WGS) entry which is preliminary data.</text>
</comment>
<name>A0AAE0ZFZ8_9GAST</name>
<organism evidence="1 2">
    <name type="scientific">Elysia crispata</name>
    <name type="common">lettuce slug</name>
    <dbReference type="NCBI Taxonomy" id="231223"/>
    <lineage>
        <taxon>Eukaryota</taxon>
        <taxon>Metazoa</taxon>
        <taxon>Spiralia</taxon>
        <taxon>Lophotrochozoa</taxon>
        <taxon>Mollusca</taxon>
        <taxon>Gastropoda</taxon>
        <taxon>Heterobranchia</taxon>
        <taxon>Euthyneura</taxon>
        <taxon>Panpulmonata</taxon>
        <taxon>Sacoglossa</taxon>
        <taxon>Placobranchoidea</taxon>
        <taxon>Plakobranchidae</taxon>
        <taxon>Elysia</taxon>
    </lineage>
</organism>